<evidence type="ECO:0000313" key="2">
    <source>
        <dbReference type="EMBL" id="AWI09422.1"/>
    </source>
</evidence>
<evidence type="ECO:0008006" key="4">
    <source>
        <dbReference type="Google" id="ProtNLM"/>
    </source>
</evidence>
<accession>A0A2U8E4H1</accession>
<protein>
    <recommendedName>
        <fullName evidence="4">Winged helix DNA-binding domain-containing protein</fullName>
    </recommendedName>
</protein>
<evidence type="ECO:0000256" key="1">
    <source>
        <dbReference type="SAM" id="MobiDB-lite"/>
    </source>
</evidence>
<dbReference type="PANTHER" id="PTHR38479">
    <property type="entry name" value="LMO0824 PROTEIN"/>
    <property type="match status" value="1"/>
</dbReference>
<proteinExistence type="predicted"/>
<gene>
    <name evidence="2" type="ORF">CKA38_09325</name>
</gene>
<reference evidence="2 3" key="1">
    <citation type="journal article" date="2018" name="Syst. Appl. Microbiol.">
        <title>Ereboglobus luteus gen. nov. sp. nov. from cockroach guts, and new insights into the oxygen relationship of the genera Opitutus and Didymococcus (Verrucomicrobia: Opitutaceae).</title>
        <authorList>
            <person name="Tegtmeier D."/>
            <person name="Belitz A."/>
            <person name="Radek R."/>
            <person name="Heimerl T."/>
            <person name="Brune A."/>
        </authorList>
    </citation>
    <scope>NUCLEOTIDE SEQUENCE [LARGE SCALE GENOMIC DNA]</scope>
    <source>
        <strain evidence="2 3">Ho45</strain>
    </source>
</reference>
<feature type="region of interest" description="Disordered" evidence="1">
    <location>
        <begin position="1"/>
        <end position="29"/>
    </location>
</feature>
<dbReference type="InterPro" id="IPR009351">
    <property type="entry name" value="AlkZ-like"/>
</dbReference>
<dbReference type="OrthoDB" id="2210247at2"/>
<keyword evidence="3" id="KW-1185">Reference proteome</keyword>
<dbReference type="AlphaFoldDB" id="A0A2U8E4H1"/>
<evidence type="ECO:0000313" key="3">
    <source>
        <dbReference type="Proteomes" id="UP000244896"/>
    </source>
</evidence>
<dbReference type="Pfam" id="PF06224">
    <property type="entry name" value="AlkZ-like"/>
    <property type="match status" value="1"/>
</dbReference>
<dbReference type="PANTHER" id="PTHR38479:SF2">
    <property type="entry name" value="WINGED HELIX DNA-BINDING DOMAIN-CONTAINING PROTEIN"/>
    <property type="match status" value="1"/>
</dbReference>
<organism evidence="2 3">
    <name type="scientific">Ereboglobus luteus</name>
    <dbReference type="NCBI Taxonomy" id="1796921"/>
    <lineage>
        <taxon>Bacteria</taxon>
        <taxon>Pseudomonadati</taxon>
        <taxon>Verrucomicrobiota</taxon>
        <taxon>Opitutia</taxon>
        <taxon>Opitutales</taxon>
        <taxon>Opitutaceae</taxon>
        <taxon>Ereboglobus</taxon>
    </lineage>
</organism>
<dbReference type="Proteomes" id="UP000244896">
    <property type="component" value="Chromosome"/>
</dbReference>
<dbReference type="KEGG" id="elut:CKA38_09325"/>
<name>A0A2U8E4H1_9BACT</name>
<sequence length="448" mass="51276">MSRSAPRSRTSPRSPTARSARFAIPTRTRRPSAASVASCWSWFSPRSRPSAHGRGSITSRRTHGFGTGCCRRNNQTRRTARIFSRAVFNFQVKTPDLLNIRLYNQLLSGHELKQPREVVSRMGAMQSQSLDLAKWAIGTRLESKTVADVEKALNTGKIIRTHILRPTWHFVEADDIHWMRELSNPQIKPIYLSYCRMCGADEAVIARAVPIVEKSLSNGGHLEKQEIGEALKARRIKTDATLLNLIIQRAEMEGILCNGKIQGNKQTYTLLNEWVPRKRNQTISREAALERLARRYFTSHGPATLLDFEWWSGLSRTDSRRAVEMIKNDFACEKANGREFWMRNDIKTPPKGSASALLLPPFDEFVVSYKDRSEMIHDAHYGKVMTRNGLFSPTVMLNGEIVGSWKKTSRKGAVQIELSFFEKTSKRKQELFEPEMRRLEKFYSDRDE</sequence>
<dbReference type="EMBL" id="CP023004">
    <property type="protein sequence ID" value="AWI09422.1"/>
    <property type="molecule type" value="Genomic_DNA"/>
</dbReference>
<feature type="compositionally biased region" description="Low complexity" evidence="1">
    <location>
        <begin position="1"/>
        <end position="21"/>
    </location>
</feature>